<organism evidence="1">
    <name type="scientific">Arundo donax</name>
    <name type="common">Giant reed</name>
    <name type="synonym">Donax arundinaceus</name>
    <dbReference type="NCBI Taxonomy" id="35708"/>
    <lineage>
        <taxon>Eukaryota</taxon>
        <taxon>Viridiplantae</taxon>
        <taxon>Streptophyta</taxon>
        <taxon>Embryophyta</taxon>
        <taxon>Tracheophyta</taxon>
        <taxon>Spermatophyta</taxon>
        <taxon>Magnoliopsida</taxon>
        <taxon>Liliopsida</taxon>
        <taxon>Poales</taxon>
        <taxon>Poaceae</taxon>
        <taxon>PACMAD clade</taxon>
        <taxon>Arundinoideae</taxon>
        <taxon>Arundineae</taxon>
        <taxon>Arundo</taxon>
    </lineage>
</organism>
<proteinExistence type="predicted"/>
<accession>A0A0A9BQL9</accession>
<protein>
    <submittedName>
        <fullName evidence="1">Uncharacterized protein</fullName>
    </submittedName>
</protein>
<reference evidence="1" key="2">
    <citation type="journal article" date="2015" name="Data Brief">
        <title>Shoot transcriptome of the giant reed, Arundo donax.</title>
        <authorList>
            <person name="Barrero R.A."/>
            <person name="Guerrero F.D."/>
            <person name="Moolhuijzen P."/>
            <person name="Goolsby J.A."/>
            <person name="Tidwell J."/>
            <person name="Bellgard S.E."/>
            <person name="Bellgard M.I."/>
        </authorList>
    </citation>
    <scope>NUCLEOTIDE SEQUENCE</scope>
    <source>
        <tissue evidence="1">Shoot tissue taken approximately 20 cm above the soil surface</tissue>
    </source>
</reference>
<sequence length="9" mass="1119">MRSRDEVAR</sequence>
<name>A0A0A9BQL9_ARUDO</name>
<evidence type="ECO:0000313" key="1">
    <source>
        <dbReference type="EMBL" id="JAD63515.1"/>
    </source>
</evidence>
<reference evidence="1" key="1">
    <citation type="submission" date="2014-09" db="EMBL/GenBank/DDBJ databases">
        <authorList>
            <person name="Magalhaes I.L.F."/>
            <person name="Oliveira U."/>
            <person name="Santos F.R."/>
            <person name="Vidigal T.H.D.A."/>
            <person name="Brescovit A.D."/>
            <person name="Santos A.J."/>
        </authorList>
    </citation>
    <scope>NUCLEOTIDE SEQUENCE</scope>
    <source>
        <tissue evidence="1">Shoot tissue taken approximately 20 cm above the soil surface</tissue>
    </source>
</reference>
<dbReference type="EMBL" id="GBRH01234380">
    <property type="protein sequence ID" value="JAD63515.1"/>
    <property type="molecule type" value="Transcribed_RNA"/>
</dbReference>